<dbReference type="InterPro" id="IPR011990">
    <property type="entry name" value="TPR-like_helical_dom_sf"/>
</dbReference>
<evidence type="ECO:0000313" key="1">
    <source>
        <dbReference type="EMBL" id="ATY65494.1"/>
    </source>
</evidence>
<dbReference type="AlphaFoldDB" id="A0A2H4SQW4"/>
<name>A0A2H4SQW4_CORMI</name>
<dbReference type="Proteomes" id="UP000323067">
    <property type="component" value="Chromosome iii"/>
</dbReference>
<dbReference type="EMBL" id="CP023326">
    <property type="protein sequence ID" value="ATY65494.1"/>
    <property type="molecule type" value="Genomic_DNA"/>
</dbReference>
<sequence length="235" mass="26960">MLSFARLQTQQEYSAEAEAQQKQVLEVYKTAVASQRRHTAKITRDLAQTVSEQGKCEEAEALFKEVVASHKATVEDCHWKTPIGRARSRNYQDVQGAYGPEDNKTLQRQETWSLRLIEQDRDEEGAELLTEAIECRGRLGGLEDLDTIAMMNILARAYAAYQRVLGPKYKDTICMQDEHNGWLRDLFEHDEEHARDPGETPCEEYVLARLARLRGCRNEGHWQHLSVQEDSSLPI</sequence>
<gene>
    <name evidence="1" type="ORF">A9K55_001454</name>
</gene>
<evidence type="ECO:0000313" key="2">
    <source>
        <dbReference type="Proteomes" id="UP000323067"/>
    </source>
</evidence>
<proteinExistence type="predicted"/>
<dbReference type="VEuPathDB" id="FungiDB:A9K55_001454"/>
<dbReference type="Gene3D" id="1.25.40.10">
    <property type="entry name" value="Tetratricopeptide repeat domain"/>
    <property type="match status" value="1"/>
</dbReference>
<dbReference type="Pfam" id="PF13374">
    <property type="entry name" value="TPR_10"/>
    <property type="match status" value="1"/>
</dbReference>
<protein>
    <submittedName>
        <fullName evidence="1">Uncharacterized protein</fullName>
    </submittedName>
</protein>
<dbReference type="VEuPathDB" id="FungiDB:CCM_00696"/>
<organism evidence="1 2">
    <name type="scientific">Cordyceps militaris</name>
    <name type="common">Caterpillar fungus</name>
    <name type="synonym">Clavaria militaris</name>
    <dbReference type="NCBI Taxonomy" id="73501"/>
    <lineage>
        <taxon>Eukaryota</taxon>
        <taxon>Fungi</taxon>
        <taxon>Dikarya</taxon>
        <taxon>Ascomycota</taxon>
        <taxon>Pezizomycotina</taxon>
        <taxon>Sordariomycetes</taxon>
        <taxon>Hypocreomycetidae</taxon>
        <taxon>Hypocreales</taxon>
        <taxon>Cordycipitaceae</taxon>
        <taxon>Cordyceps</taxon>
    </lineage>
</organism>
<accession>A0A2H4SQW4</accession>
<reference evidence="1 2" key="1">
    <citation type="journal article" date="2017" name="BMC Genomics">
        <title>Chromosome level assembly and secondary metabolite potential of the parasitic fungus Cordyceps militaris.</title>
        <authorList>
            <person name="Kramer G.J."/>
            <person name="Nodwell J.R."/>
        </authorList>
    </citation>
    <scope>NUCLEOTIDE SEQUENCE [LARGE SCALE GENOMIC DNA]</scope>
    <source>
        <strain evidence="1 2">ATCC 34164</strain>
    </source>
</reference>